<name>A0A6P7SDR3_9MOLL</name>
<evidence type="ECO:0000313" key="4">
    <source>
        <dbReference type="Proteomes" id="UP000515154"/>
    </source>
</evidence>
<feature type="transmembrane region" description="Helical" evidence="1">
    <location>
        <begin position="192"/>
        <end position="214"/>
    </location>
</feature>
<dbReference type="SUPFAM" id="SSF56436">
    <property type="entry name" value="C-type lectin-like"/>
    <property type="match status" value="1"/>
</dbReference>
<dbReference type="InterPro" id="IPR001304">
    <property type="entry name" value="C-type_lectin-like"/>
</dbReference>
<dbReference type="InterPro" id="IPR016187">
    <property type="entry name" value="CTDL_fold"/>
</dbReference>
<sequence length="348" mass="40356">MAAIVILLNAFWIYSSLAESDTSRCPEPVINTRHYLATFRDSCYVFINQEKYWTKARDYCWWLGGELVHIHDMETMEFLKSVLNSKELGWNRNGVWTGANDLLHEGKWVWTTGEEVTWTYWAPKEPKGITDFFEDCVVMRRKQNWRWHDYHCDMALYYYNFICQFPLKDKGWKEASPQSAPDGNNSAFGGNMVGLIVGFVVAFIIIMIIFIVYYKRWLKRKYQEPAVLFQNTFYAQMKNDSETVPAVPITEAVANNTYWNTNDMNVLYEEVSKPTNHGVNDMENALTNNINKACTAEAGAVASGYDSKLDKDANKHHTVKVMNNEIRVESEQNVINENLYEDMAALKK</sequence>
<protein>
    <submittedName>
        <fullName evidence="5">Uncharacterized protein LOC115211635</fullName>
    </submittedName>
</protein>
<accession>A0A6P7SDR3</accession>
<dbReference type="CDD" id="cd00037">
    <property type="entry name" value="CLECT"/>
    <property type="match status" value="1"/>
</dbReference>
<feature type="domain" description="C-type lectin" evidence="3">
    <location>
        <begin position="39"/>
        <end position="158"/>
    </location>
</feature>
<dbReference type="Gene3D" id="3.10.100.10">
    <property type="entry name" value="Mannose-Binding Protein A, subunit A"/>
    <property type="match status" value="1"/>
</dbReference>
<dbReference type="PROSITE" id="PS50041">
    <property type="entry name" value="C_TYPE_LECTIN_2"/>
    <property type="match status" value="1"/>
</dbReference>
<keyword evidence="1" id="KW-0812">Transmembrane</keyword>
<keyword evidence="1" id="KW-1133">Transmembrane helix</keyword>
<evidence type="ECO:0000259" key="3">
    <source>
        <dbReference type="PROSITE" id="PS50041"/>
    </source>
</evidence>
<reference evidence="5" key="1">
    <citation type="submission" date="2025-08" db="UniProtKB">
        <authorList>
            <consortium name="RefSeq"/>
        </authorList>
    </citation>
    <scope>IDENTIFICATION</scope>
</reference>
<keyword evidence="2" id="KW-0732">Signal</keyword>
<dbReference type="KEGG" id="osn:115211635"/>
<dbReference type="InterPro" id="IPR050111">
    <property type="entry name" value="C-type_lectin/snaclec_domain"/>
</dbReference>
<feature type="chain" id="PRO_5028454791" evidence="2">
    <location>
        <begin position="19"/>
        <end position="348"/>
    </location>
</feature>
<dbReference type="AlphaFoldDB" id="A0A6P7SDR3"/>
<feature type="signal peptide" evidence="2">
    <location>
        <begin position="1"/>
        <end position="18"/>
    </location>
</feature>
<dbReference type="RefSeq" id="XP_029636121.1">
    <property type="nucleotide sequence ID" value="XM_029780261.2"/>
</dbReference>
<keyword evidence="4" id="KW-1185">Reference proteome</keyword>
<dbReference type="SMART" id="SM00034">
    <property type="entry name" value="CLECT"/>
    <property type="match status" value="1"/>
</dbReference>
<dbReference type="Pfam" id="PF00059">
    <property type="entry name" value="Lectin_C"/>
    <property type="match status" value="1"/>
</dbReference>
<evidence type="ECO:0000256" key="2">
    <source>
        <dbReference type="SAM" id="SignalP"/>
    </source>
</evidence>
<evidence type="ECO:0000256" key="1">
    <source>
        <dbReference type="SAM" id="Phobius"/>
    </source>
</evidence>
<keyword evidence="1" id="KW-0472">Membrane</keyword>
<dbReference type="InterPro" id="IPR016186">
    <property type="entry name" value="C-type_lectin-like/link_sf"/>
</dbReference>
<gene>
    <name evidence="5" type="primary">LOC115211635</name>
</gene>
<proteinExistence type="predicted"/>
<organism evidence="4 5">
    <name type="scientific">Octopus sinensis</name>
    <name type="common">East Asian common octopus</name>
    <dbReference type="NCBI Taxonomy" id="2607531"/>
    <lineage>
        <taxon>Eukaryota</taxon>
        <taxon>Metazoa</taxon>
        <taxon>Spiralia</taxon>
        <taxon>Lophotrochozoa</taxon>
        <taxon>Mollusca</taxon>
        <taxon>Cephalopoda</taxon>
        <taxon>Coleoidea</taxon>
        <taxon>Octopodiformes</taxon>
        <taxon>Octopoda</taxon>
        <taxon>Incirrata</taxon>
        <taxon>Octopodidae</taxon>
        <taxon>Octopus</taxon>
    </lineage>
</organism>
<dbReference type="Proteomes" id="UP000515154">
    <property type="component" value="Linkage group LG5"/>
</dbReference>
<evidence type="ECO:0000313" key="5">
    <source>
        <dbReference type="RefSeq" id="XP_029636121.1"/>
    </source>
</evidence>
<dbReference type="PANTHER" id="PTHR22803">
    <property type="entry name" value="MANNOSE, PHOSPHOLIPASE, LECTIN RECEPTOR RELATED"/>
    <property type="match status" value="1"/>
</dbReference>